<dbReference type="Gene3D" id="3.90.1200.10">
    <property type="match status" value="1"/>
</dbReference>
<dbReference type="PANTHER" id="PTHR21310:SF48">
    <property type="entry name" value="AMINOGLYCOSIDE PHOSPHOTRANSFERASE DOMAIN-CONTAINING PROTEIN"/>
    <property type="match status" value="1"/>
</dbReference>
<feature type="domain" description="Aminoglycoside phosphotransferase" evidence="1">
    <location>
        <begin position="57"/>
        <end position="266"/>
    </location>
</feature>
<dbReference type="SUPFAM" id="SSF56112">
    <property type="entry name" value="Protein kinase-like (PK-like)"/>
    <property type="match status" value="1"/>
</dbReference>
<dbReference type="GO" id="GO:0016740">
    <property type="term" value="F:transferase activity"/>
    <property type="evidence" value="ECO:0007669"/>
    <property type="project" value="UniProtKB-KW"/>
</dbReference>
<organism evidence="2 3">
    <name type="scientific">Aspergillus fijiensis CBS 313.89</name>
    <dbReference type="NCBI Taxonomy" id="1448319"/>
    <lineage>
        <taxon>Eukaryota</taxon>
        <taxon>Fungi</taxon>
        <taxon>Dikarya</taxon>
        <taxon>Ascomycota</taxon>
        <taxon>Pezizomycotina</taxon>
        <taxon>Eurotiomycetes</taxon>
        <taxon>Eurotiomycetidae</taxon>
        <taxon>Eurotiales</taxon>
        <taxon>Aspergillaceae</taxon>
        <taxon>Aspergillus</taxon>
    </lineage>
</organism>
<dbReference type="Pfam" id="PF01636">
    <property type="entry name" value="APH"/>
    <property type="match status" value="1"/>
</dbReference>
<sequence>MPFCLPYYRDTSELPGPLPDQNEIVQATCTLPKGSDYGGRLVVIRDTFVVKYGPLVTENEGYALLFVEERLNIAAPRLYAMYRDQDTLYLIMEFIPSISLGLAWPSLTEADKHSIAGQLRCIFDRMRALPSPGFYGSVNQGPVPHRYFFSREKDPTVTGPFQTEEEFGSAIALRSKKMWSESNSPSVLSDYLARYLSSALRDHPPVFTHGDLYRENVLVRKAVSPVTKEEEYEVAALVDWEMAGWYPSYWEYAHIFPLLQWTDDWPAYVEKILDPLPLEGAMMWVVFRDMEF</sequence>
<keyword evidence="2" id="KW-0808">Transferase</keyword>
<dbReference type="OrthoDB" id="4177236at2759"/>
<dbReference type="CDD" id="cd05120">
    <property type="entry name" value="APH_ChoK_like"/>
    <property type="match status" value="1"/>
</dbReference>
<evidence type="ECO:0000313" key="3">
    <source>
        <dbReference type="Proteomes" id="UP000249789"/>
    </source>
</evidence>
<name>A0A8G1VY53_9EURO</name>
<evidence type="ECO:0000259" key="1">
    <source>
        <dbReference type="Pfam" id="PF01636"/>
    </source>
</evidence>
<proteinExistence type="predicted"/>
<dbReference type="InterPro" id="IPR051678">
    <property type="entry name" value="AGP_Transferase"/>
</dbReference>
<dbReference type="RefSeq" id="XP_040797694.1">
    <property type="nucleotide sequence ID" value="XM_040945505.1"/>
</dbReference>
<dbReference type="GeneID" id="63862838"/>
<gene>
    <name evidence="2" type="ORF">BO72DRAFT_451518</name>
</gene>
<dbReference type="AlphaFoldDB" id="A0A8G1VY53"/>
<dbReference type="VEuPathDB" id="FungiDB:BO72DRAFT_451518"/>
<dbReference type="InterPro" id="IPR002575">
    <property type="entry name" value="Aminoglycoside_PTrfase"/>
</dbReference>
<protein>
    <submittedName>
        <fullName evidence="2">Phosphotransferase family protein</fullName>
    </submittedName>
</protein>
<dbReference type="Proteomes" id="UP000249789">
    <property type="component" value="Unassembled WGS sequence"/>
</dbReference>
<dbReference type="PANTHER" id="PTHR21310">
    <property type="entry name" value="AMINOGLYCOSIDE PHOSPHOTRANSFERASE-RELATED-RELATED"/>
    <property type="match status" value="1"/>
</dbReference>
<dbReference type="EMBL" id="KZ824677">
    <property type="protein sequence ID" value="RAK73684.1"/>
    <property type="molecule type" value="Genomic_DNA"/>
</dbReference>
<reference evidence="2 3" key="1">
    <citation type="submission" date="2018-02" db="EMBL/GenBank/DDBJ databases">
        <title>The genomes of Aspergillus section Nigri reveals drivers in fungal speciation.</title>
        <authorList>
            <consortium name="DOE Joint Genome Institute"/>
            <person name="Vesth T.C."/>
            <person name="Nybo J."/>
            <person name="Theobald S."/>
            <person name="Brandl J."/>
            <person name="Frisvad J.C."/>
            <person name="Nielsen K.F."/>
            <person name="Lyhne E.K."/>
            <person name="Kogle M.E."/>
            <person name="Kuo A."/>
            <person name="Riley R."/>
            <person name="Clum A."/>
            <person name="Nolan M."/>
            <person name="Lipzen A."/>
            <person name="Salamov A."/>
            <person name="Henrissat B."/>
            <person name="Wiebenga A."/>
            <person name="De vries R.P."/>
            <person name="Grigoriev I.V."/>
            <person name="Mortensen U.H."/>
            <person name="Andersen M.R."/>
            <person name="Baker S.E."/>
        </authorList>
    </citation>
    <scope>NUCLEOTIDE SEQUENCE [LARGE SCALE GENOMIC DNA]</scope>
    <source>
        <strain evidence="2 3">CBS 313.89</strain>
    </source>
</reference>
<evidence type="ECO:0000313" key="2">
    <source>
        <dbReference type="EMBL" id="RAK73684.1"/>
    </source>
</evidence>
<accession>A0A8G1VY53</accession>
<keyword evidence="3" id="KW-1185">Reference proteome</keyword>
<dbReference type="InterPro" id="IPR011009">
    <property type="entry name" value="Kinase-like_dom_sf"/>
</dbReference>